<protein>
    <submittedName>
        <fullName evidence="1">Uncharacterized protein</fullName>
    </submittedName>
</protein>
<dbReference type="EMBL" id="LAZR01000009">
    <property type="protein sequence ID" value="KKO08358.1"/>
    <property type="molecule type" value="Genomic_DNA"/>
</dbReference>
<comment type="caution">
    <text evidence="1">The sequence shown here is derived from an EMBL/GenBank/DDBJ whole genome shotgun (WGS) entry which is preliminary data.</text>
</comment>
<dbReference type="AlphaFoldDB" id="A0A0F9W7V9"/>
<gene>
    <name evidence="1" type="ORF">LCGC14_0042960</name>
</gene>
<sequence length="56" mass="6167">MLRTRKREIDDPRTASMEVGSAISDACVAGNHIPEAIRGRIINGYIPTPVRELSCE</sequence>
<accession>A0A0F9W7V9</accession>
<proteinExistence type="predicted"/>
<name>A0A0F9W7V9_9ZZZZ</name>
<evidence type="ECO:0000313" key="1">
    <source>
        <dbReference type="EMBL" id="KKO08358.1"/>
    </source>
</evidence>
<reference evidence="1" key="1">
    <citation type="journal article" date="2015" name="Nature">
        <title>Complex archaea that bridge the gap between prokaryotes and eukaryotes.</title>
        <authorList>
            <person name="Spang A."/>
            <person name="Saw J.H."/>
            <person name="Jorgensen S.L."/>
            <person name="Zaremba-Niedzwiedzka K."/>
            <person name="Martijn J."/>
            <person name="Lind A.E."/>
            <person name="van Eijk R."/>
            <person name="Schleper C."/>
            <person name="Guy L."/>
            <person name="Ettema T.J."/>
        </authorList>
    </citation>
    <scope>NUCLEOTIDE SEQUENCE</scope>
</reference>
<organism evidence="1">
    <name type="scientific">marine sediment metagenome</name>
    <dbReference type="NCBI Taxonomy" id="412755"/>
    <lineage>
        <taxon>unclassified sequences</taxon>
        <taxon>metagenomes</taxon>
        <taxon>ecological metagenomes</taxon>
    </lineage>
</organism>